<dbReference type="WBParaSite" id="scf7180000422758.g9545">
    <property type="protein sequence ID" value="scf7180000422758.g9545"/>
    <property type="gene ID" value="scf7180000422758.g9545"/>
</dbReference>
<evidence type="ECO:0000313" key="4">
    <source>
        <dbReference type="WBParaSite" id="scf7180000422758.g9545"/>
    </source>
</evidence>
<dbReference type="Proteomes" id="UP000887560">
    <property type="component" value="Unplaced"/>
</dbReference>
<sequence length="83" mass="8465">MRSIVLMFLLAVVVISFEKSIARSDSEDGFPGQGFPPPPPWLKNKGSNGGGFGARPNGFGGEDGENGGPGGRPGGFGRGGGRF</sequence>
<protein>
    <submittedName>
        <fullName evidence="4">Uncharacterized protein</fullName>
    </submittedName>
</protein>
<evidence type="ECO:0000256" key="1">
    <source>
        <dbReference type="SAM" id="MobiDB-lite"/>
    </source>
</evidence>
<proteinExistence type="predicted"/>
<organism evidence="3 4">
    <name type="scientific">Meloidogyne floridensis</name>
    <dbReference type="NCBI Taxonomy" id="298350"/>
    <lineage>
        <taxon>Eukaryota</taxon>
        <taxon>Metazoa</taxon>
        <taxon>Ecdysozoa</taxon>
        <taxon>Nematoda</taxon>
        <taxon>Chromadorea</taxon>
        <taxon>Rhabditida</taxon>
        <taxon>Tylenchina</taxon>
        <taxon>Tylenchomorpha</taxon>
        <taxon>Tylenchoidea</taxon>
        <taxon>Meloidogynidae</taxon>
        <taxon>Meloidogyninae</taxon>
        <taxon>Meloidogyne</taxon>
    </lineage>
</organism>
<feature type="chain" id="PRO_5037087673" evidence="2">
    <location>
        <begin position="23"/>
        <end position="83"/>
    </location>
</feature>
<accession>A0A915P608</accession>
<feature type="region of interest" description="Disordered" evidence="1">
    <location>
        <begin position="25"/>
        <end position="83"/>
    </location>
</feature>
<keyword evidence="3" id="KW-1185">Reference proteome</keyword>
<feature type="signal peptide" evidence="2">
    <location>
        <begin position="1"/>
        <end position="22"/>
    </location>
</feature>
<name>A0A915P608_9BILA</name>
<evidence type="ECO:0000313" key="3">
    <source>
        <dbReference type="Proteomes" id="UP000887560"/>
    </source>
</evidence>
<dbReference type="AlphaFoldDB" id="A0A915P608"/>
<feature type="compositionally biased region" description="Gly residues" evidence="1">
    <location>
        <begin position="47"/>
        <end position="83"/>
    </location>
</feature>
<keyword evidence="2" id="KW-0732">Signal</keyword>
<reference evidence="4" key="1">
    <citation type="submission" date="2022-11" db="UniProtKB">
        <authorList>
            <consortium name="WormBaseParasite"/>
        </authorList>
    </citation>
    <scope>IDENTIFICATION</scope>
</reference>
<evidence type="ECO:0000256" key="2">
    <source>
        <dbReference type="SAM" id="SignalP"/>
    </source>
</evidence>